<gene>
    <name evidence="1" type="ORF">SAMN04487970_10741</name>
</gene>
<dbReference type="STRING" id="624147.SAMN04487970_10741"/>
<dbReference type="EMBL" id="FMTT01000074">
    <property type="protein sequence ID" value="SCW85837.1"/>
    <property type="molecule type" value="Genomic_DNA"/>
</dbReference>
<accession>A0A1G4TWZ2</accession>
<organism evidence="1 2">
    <name type="scientific">Paenibacillus tianmuensis</name>
    <dbReference type="NCBI Taxonomy" id="624147"/>
    <lineage>
        <taxon>Bacteria</taxon>
        <taxon>Bacillati</taxon>
        <taxon>Bacillota</taxon>
        <taxon>Bacilli</taxon>
        <taxon>Bacillales</taxon>
        <taxon>Paenibacillaceae</taxon>
        <taxon>Paenibacillus</taxon>
    </lineage>
</organism>
<dbReference type="Proteomes" id="UP000198601">
    <property type="component" value="Unassembled WGS sequence"/>
</dbReference>
<evidence type="ECO:0000313" key="2">
    <source>
        <dbReference type="Proteomes" id="UP000198601"/>
    </source>
</evidence>
<protein>
    <submittedName>
        <fullName evidence="1">Uncharacterized protein</fullName>
    </submittedName>
</protein>
<name>A0A1G4TWZ2_9BACL</name>
<sequence length="71" mass="8195">MPLKIPVGRIGEWKHPQYGRIKMSQQTFDDIKRNFKEKTIGRDPFIRIGHAKSDDPNFGNAKAEGWITDIV</sequence>
<dbReference type="AlphaFoldDB" id="A0A1G4TWZ2"/>
<evidence type="ECO:0000313" key="1">
    <source>
        <dbReference type="EMBL" id="SCW85837.1"/>
    </source>
</evidence>
<feature type="non-terminal residue" evidence="1">
    <location>
        <position position="71"/>
    </location>
</feature>
<proteinExistence type="predicted"/>
<reference evidence="2" key="1">
    <citation type="submission" date="2016-10" db="EMBL/GenBank/DDBJ databases">
        <authorList>
            <person name="Varghese N."/>
            <person name="Submissions S."/>
        </authorList>
    </citation>
    <scope>NUCLEOTIDE SEQUENCE [LARGE SCALE GENOMIC DNA]</scope>
    <source>
        <strain evidence="2">CGMCC 1.8946</strain>
    </source>
</reference>
<keyword evidence="2" id="KW-1185">Reference proteome</keyword>
<dbReference type="RefSeq" id="WP_217266801.1">
    <property type="nucleotide sequence ID" value="NZ_FMTT01000074.1"/>
</dbReference>